<organism evidence="4 5">
    <name type="scientific">Stylosanthes scabra</name>
    <dbReference type="NCBI Taxonomy" id="79078"/>
    <lineage>
        <taxon>Eukaryota</taxon>
        <taxon>Viridiplantae</taxon>
        <taxon>Streptophyta</taxon>
        <taxon>Embryophyta</taxon>
        <taxon>Tracheophyta</taxon>
        <taxon>Spermatophyta</taxon>
        <taxon>Magnoliopsida</taxon>
        <taxon>eudicotyledons</taxon>
        <taxon>Gunneridae</taxon>
        <taxon>Pentapetalae</taxon>
        <taxon>rosids</taxon>
        <taxon>fabids</taxon>
        <taxon>Fabales</taxon>
        <taxon>Fabaceae</taxon>
        <taxon>Papilionoideae</taxon>
        <taxon>50 kb inversion clade</taxon>
        <taxon>dalbergioids sensu lato</taxon>
        <taxon>Dalbergieae</taxon>
        <taxon>Pterocarpus clade</taxon>
        <taxon>Stylosanthes</taxon>
    </lineage>
</organism>
<reference evidence="4 5" key="1">
    <citation type="journal article" date="2023" name="Plants (Basel)">
        <title>Bridging the Gap: Combining Genomics and Transcriptomics Approaches to Understand Stylosanthes scabra, an Orphan Legume from the Brazilian Caatinga.</title>
        <authorList>
            <person name="Ferreira-Neto J.R.C."/>
            <person name="da Silva M.D."/>
            <person name="Binneck E."/>
            <person name="de Melo N.F."/>
            <person name="da Silva R.H."/>
            <person name="de Melo A.L.T.M."/>
            <person name="Pandolfi V."/>
            <person name="Bustamante F.O."/>
            <person name="Brasileiro-Vidal A.C."/>
            <person name="Benko-Iseppon A.M."/>
        </authorList>
    </citation>
    <scope>NUCLEOTIDE SEQUENCE [LARGE SCALE GENOMIC DNA]</scope>
    <source>
        <tissue evidence="4">Leaves</tissue>
    </source>
</reference>
<dbReference type="PANTHER" id="PTHR32258">
    <property type="entry name" value="PROTEIN NETWORKED 4A"/>
    <property type="match status" value="1"/>
</dbReference>
<dbReference type="PANTHER" id="PTHR32258:SF28">
    <property type="entry name" value="PROTEIN NETWORKED 3A-RELATED"/>
    <property type="match status" value="1"/>
</dbReference>
<dbReference type="InterPro" id="IPR051861">
    <property type="entry name" value="NET_actin-binding_domain"/>
</dbReference>
<dbReference type="Proteomes" id="UP001341840">
    <property type="component" value="Unassembled WGS sequence"/>
</dbReference>
<gene>
    <name evidence="4" type="ORF">PIB30_016571</name>
</gene>
<dbReference type="Pfam" id="PF07765">
    <property type="entry name" value="KIP1"/>
    <property type="match status" value="1"/>
</dbReference>
<evidence type="ECO:0000313" key="5">
    <source>
        <dbReference type="Proteomes" id="UP001341840"/>
    </source>
</evidence>
<evidence type="ECO:0000259" key="3">
    <source>
        <dbReference type="PROSITE" id="PS51774"/>
    </source>
</evidence>
<protein>
    <recommendedName>
        <fullName evidence="3">NAB domain-containing protein</fullName>
    </recommendedName>
</protein>
<proteinExistence type="inferred from homology"/>
<keyword evidence="1" id="KW-0175">Coiled coil</keyword>
<feature type="domain" description="NAB" evidence="3">
    <location>
        <begin position="10"/>
        <end position="91"/>
    </location>
</feature>
<dbReference type="EMBL" id="JASCZI010060462">
    <property type="protein sequence ID" value="MED6132149.1"/>
    <property type="molecule type" value="Genomic_DNA"/>
</dbReference>
<sequence length="324" mass="35588">MAETMKNQASQWWWLDTHSIPKRSQWLQSTLNELNKKTQAMLKVIEQDADSFAQRAEMYYKKRPELLSLVEDFYRTHRLLAERYDQVRPDAGTRPLKAGGSPFASSPSCKLQKAVSFADSGYDSNSESCDVEDEFVESEVDDPELEDDVRSVASSNKVVKMKKELESYSEKNKGDKDQIKKKDSCKVNIKLESLKAMEVGAKAGIDSSGGKAITDPPGLAMESGFGGLGLEGIVGNEDSEGVKAALPGVGNKGSISGESVGDTIGEDSTLGNTVGAAEIVETCIEEAKANNVKLHDAINKDKRKNEEKEAIKRCYRINCLMMNE</sequence>
<name>A0ABU6S7J8_9FABA</name>
<comment type="caution">
    <text evidence="4">The sequence shown here is derived from an EMBL/GenBank/DDBJ whole genome shotgun (WGS) entry which is preliminary data.</text>
</comment>
<comment type="similarity">
    <text evidence="2">Belongs to the NET family.</text>
</comment>
<evidence type="ECO:0000256" key="1">
    <source>
        <dbReference type="ARBA" id="ARBA00023054"/>
    </source>
</evidence>
<accession>A0ABU6S7J8</accession>
<dbReference type="PROSITE" id="PS51774">
    <property type="entry name" value="NAB"/>
    <property type="match status" value="1"/>
</dbReference>
<evidence type="ECO:0000313" key="4">
    <source>
        <dbReference type="EMBL" id="MED6132149.1"/>
    </source>
</evidence>
<evidence type="ECO:0000256" key="2">
    <source>
        <dbReference type="ARBA" id="ARBA00038006"/>
    </source>
</evidence>
<keyword evidence="5" id="KW-1185">Reference proteome</keyword>
<dbReference type="InterPro" id="IPR011684">
    <property type="entry name" value="NAB"/>
</dbReference>